<proteinExistence type="predicted"/>
<protein>
    <submittedName>
        <fullName evidence="2">Uncharacterized protein</fullName>
    </submittedName>
</protein>
<dbReference type="InterPro" id="IPR011009">
    <property type="entry name" value="Kinase-like_dom_sf"/>
</dbReference>
<comment type="caution">
    <text evidence="2">The sequence shown here is derived from an EMBL/GenBank/DDBJ whole genome shotgun (WGS) entry which is preliminary data.</text>
</comment>
<dbReference type="AlphaFoldDB" id="A0A2I1IH00"/>
<dbReference type="EMBL" id="PKGO01000004">
    <property type="protein sequence ID" value="PKY70407.1"/>
    <property type="molecule type" value="Genomic_DNA"/>
</dbReference>
<dbReference type="SUPFAM" id="SSF56112">
    <property type="entry name" value="Protein kinase-like (PK-like)"/>
    <property type="match status" value="1"/>
</dbReference>
<evidence type="ECO:0000313" key="2">
    <source>
        <dbReference type="EMBL" id="PKY70407.1"/>
    </source>
</evidence>
<gene>
    <name evidence="2" type="ORF">CYJ40_04560</name>
</gene>
<name>A0A2I1IH00_9MICO</name>
<dbReference type="Proteomes" id="UP000242755">
    <property type="component" value="Unassembled WGS sequence"/>
</dbReference>
<accession>A0A2I1IH00</accession>
<sequence>MTSGWDAAAGVRQARSAPEPGPAGVPAAQITAVDADLREHLASLPWDRPLAEWDGVQLGPFGLSRHTVRTVDCAQPAALVIKEMDEDGAGDEYRLLHALRDARLPAVCPLGVVTGRTTAASGALITRRLTPATRYDEILRDGPRSPAAHSVVEAFAELLARLHRAGFFWGDAALSNTLFSPSSDGYTAWLVDAETGELHPSLSEGQKTHDLELARLNMAGELFNTAHSTDEADLASVRKLDSRLVEAYRSLTGAD</sequence>
<reference evidence="2 3" key="1">
    <citation type="submission" date="2017-12" db="EMBL/GenBank/DDBJ databases">
        <title>Phylogenetic diversity of female urinary microbiome.</title>
        <authorList>
            <person name="Thomas-White K."/>
            <person name="Wolfe A.J."/>
        </authorList>
    </citation>
    <scope>NUCLEOTIDE SEQUENCE [LARGE SCALE GENOMIC DNA]</scope>
    <source>
        <strain evidence="2 3">UMB0426</strain>
    </source>
</reference>
<evidence type="ECO:0000256" key="1">
    <source>
        <dbReference type="SAM" id="MobiDB-lite"/>
    </source>
</evidence>
<feature type="region of interest" description="Disordered" evidence="1">
    <location>
        <begin position="1"/>
        <end position="25"/>
    </location>
</feature>
<evidence type="ECO:0000313" key="3">
    <source>
        <dbReference type="Proteomes" id="UP000242755"/>
    </source>
</evidence>
<dbReference type="STRING" id="1176165.GCA_001584405_00777"/>
<dbReference type="Pfam" id="PF06293">
    <property type="entry name" value="Kdo"/>
    <property type="match status" value="1"/>
</dbReference>
<organism evidence="2 3">
    <name type="scientific">Brevibacterium ravenspurgense</name>
    <dbReference type="NCBI Taxonomy" id="479117"/>
    <lineage>
        <taxon>Bacteria</taxon>
        <taxon>Bacillati</taxon>
        <taxon>Actinomycetota</taxon>
        <taxon>Actinomycetes</taxon>
        <taxon>Micrococcales</taxon>
        <taxon>Brevibacteriaceae</taxon>
        <taxon>Brevibacterium</taxon>
    </lineage>
</organism>